<dbReference type="PRINTS" id="PR00303">
    <property type="entry name" value="SECYTRNLCASE"/>
</dbReference>
<gene>
    <name evidence="8" type="primary">secY2</name>
    <name evidence="10" type="ORF">C4K46_03325</name>
</gene>
<feature type="transmembrane region" description="Helical" evidence="8">
    <location>
        <begin position="104"/>
        <end position="125"/>
    </location>
</feature>
<evidence type="ECO:0000256" key="5">
    <source>
        <dbReference type="ARBA" id="ARBA00022989"/>
    </source>
</evidence>
<dbReference type="PIRSF" id="PIRSF004557">
    <property type="entry name" value="SecY"/>
    <property type="match status" value="1"/>
</dbReference>
<keyword evidence="5 8" id="KW-1133">Transmembrane helix</keyword>
<evidence type="ECO:0000256" key="8">
    <source>
        <dbReference type="HAMAP-Rule" id="MF_01466"/>
    </source>
</evidence>
<keyword evidence="3 8" id="KW-0812">Transmembrane</keyword>
<dbReference type="RefSeq" id="WP_209627387.1">
    <property type="nucleotide sequence ID" value="NZ_PRDG01000002.1"/>
</dbReference>
<dbReference type="InterPro" id="IPR023201">
    <property type="entry name" value="SecY_dom_sf"/>
</dbReference>
<feature type="transmembrane region" description="Helical" evidence="8">
    <location>
        <begin position="367"/>
        <end position="388"/>
    </location>
</feature>
<dbReference type="NCBIfam" id="NF009082">
    <property type="entry name" value="PRK12417.1"/>
    <property type="match status" value="1"/>
</dbReference>
<feature type="transmembrane region" description="Helical" evidence="8">
    <location>
        <begin position="131"/>
        <end position="150"/>
    </location>
</feature>
<keyword evidence="7 8" id="KW-0472">Membrane</keyword>
<feature type="transmembrane region" description="Helical" evidence="8">
    <location>
        <begin position="187"/>
        <end position="208"/>
    </location>
</feature>
<dbReference type="SUPFAM" id="SSF103491">
    <property type="entry name" value="Preprotein translocase SecY subunit"/>
    <property type="match status" value="1"/>
</dbReference>
<evidence type="ECO:0000256" key="3">
    <source>
        <dbReference type="ARBA" id="ARBA00022692"/>
    </source>
</evidence>
<keyword evidence="2 8" id="KW-1003">Cell membrane</keyword>
<feature type="transmembrane region" description="Helical" evidence="8">
    <location>
        <begin position="339"/>
        <end position="361"/>
    </location>
</feature>
<name>A0ABS5B297_9STRE</name>
<keyword evidence="1 8" id="KW-0813">Transport</keyword>
<comment type="subunit">
    <text evidence="8">Component of the accessory SecA2/SecY2 protein translocase complex required to export cell wall proteins. May form heterotrimers with SecE and SecG subunits.</text>
</comment>
<comment type="function">
    <text evidence="8">Part of the accessory SecA2/SecY2 system specifically required for export of possible cell wall proteins. The central subunit of a protein translocation channel.</text>
</comment>
<dbReference type="Pfam" id="PF00344">
    <property type="entry name" value="SecY"/>
    <property type="match status" value="1"/>
</dbReference>
<feature type="transmembrane region" description="Helical" evidence="8">
    <location>
        <begin position="65"/>
        <end position="83"/>
    </location>
</feature>
<comment type="caution">
    <text evidence="10">The sequence shown here is derived from an EMBL/GenBank/DDBJ whole genome shotgun (WGS) entry which is preliminary data.</text>
</comment>
<evidence type="ECO:0000256" key="6">
    <source>
        <dbReference type="ARBA" id="ARBA00023010"/>
    </source>
</evidence>
<evidence type="ECO:0000256" key="7">
    <source>
        <dbReference type="ARBA" id="ARBA00023136"/>
    </source>
</evidence>
<keyword evidence="11" id="KW-1185">Reference proteome</keyword>
<dbReference type="PANTHER" id="PTHR10906">
    <property type="entry name" value="SECY/SEC61-ALPHA FAMILY MEMBER"/>
    <property type="match status" value="1"/>
</dbReference>
<evidence type="ECO:0000313" key="10">
    <source>
        <dbReference type="EMBL" id="MBP2622966.1"/>
    </source>
</evidence>
<dbReference type="InterPro" id="IPR002208">
    <property type="entry name" value="SecY/SEC61-alpha"/>
</dbReference>
<evidence type="ECO:0000256" key="2">
    <source>
        <dbReference type="ARBA" id="ARBA00022475"/>
    </source>
</evidence>
<dbReference type="Proteomes" id="UP001519296">
    <property type="component" value="Unassembled WGS sequence"/>
</dbReference>
<evidence type="ECO:0000313" key="11">
    <source>
        <dbReference type="Proteomes" id="UP001519296"/>
    </source>
</evidence>
<dbReference type="EMBL" id="PRDG01000002">
    <property type="protein sequence ID" value="MBP2622966.1"/>
    <property type="molecule type" value="Genomic_DNA"/>
</dbReference>
<keyword evidence="4 8" id="KW-0653">Protein transport</keyword>
<sequence>MRKFLASPLLVKFLWMVTFILLYIVGSKLSLPFLDLDKKLVLTQLAPSLEFSAALTGGNLRSMSFLSVGLSPYMSALLLWQMFSFSKKLGLKALAAEVAGRRQMYLTLVVALIQALVVALSLPVQKGPNRLLLLLLHTSLLVAGTFFLIWLSDLNSALGLGGSLTILMTSILAYLPQDLLQSMQDLGLGWAWILGLLLLALLYLYLALLMEHGKYRIPVNKLMIHNRFKKYSYLDIKPNPAGGMPVMYAMTLVSIPQYLLFLALIFFPQSSFLRGANLALSMGQPAWLLLYLLTIFLLGLGFAFVNVSGEEIAKQMQESGDYIEGVYPGRATSRYINGITLRLAVFGSCYLLLLTGLPMLLLLKDPAFLRISMIPGIFLIFLGMVLSLQEEIGAIRLNENYRRFF</sequence>
<dbReference type="Gene3D" id="1.10.3370.10">
    <property type="entry name" value="SecY subunit domain"/>
    <property type="match status" value="1"/>
</dbReference>
<reference evidence="10 11" key="1">
    <citation type="submission" date="2018-02" db="EMBL/GenBank/DDBJ databases">
        <title>Draft genome sequence of Streptococcus oricebi CCUG 70868T type strain.</title>
        <authorList>
            <person name="Mendez V."/>
            <person name="Salva-Serra F."/>
            <person name="Jaen-Luchoro D."/>
            <person name="Gonzales-Siles L."/>
            <person name="Karlsson R."/>
            <person name="Engstrom-Jakobsson H."/>
            <person name="Busquets A."/>
            <person name="Gomila M."/>
            <person name="Pineiro-Iglesias B."/>
            <person name="Bennasar-Figueras A."/>
            <person name="Seeger M."/>
            <person name="Moore E."/>
        </authorList>
    </citation>
    <scope>NUCLEOTIDE SEQUENCE [LARGE SCALE GENOMIC DNA]</scope>
    <source>
        <strain evidence="10 11">CCUG 70868</strain>
    </source>
</reference>
<proteinExistence type="inferred from homology"/>
<evidence type="ECO:0000256" key="4">
    <source>
        <dbReference type="ARBA" id="ARBA00022927"/>
    </source>
</evidence>
<feature type="transmembrane region" description="Helical" evidence="8">
    <location>
        <begin position="246"/>
        <end position="267"/>
    </location>
</feature>
<evidence type="ECO:0000256" key="9">
    <source>
        <dbReference type="NCBIfam" id="TIGR02920"/>
    </source>
</evidence>
<keyword evidence="6 8" id="KW-0811">Translocation</keyword>
<organism evidence="10 11">
    <name type="scientific">Streptococcus oricebi</name>
    <dbReference type="NCBI Taxonomy" id="1547447"/>
    <lineage>
        <taxon>Bacteria</taxon>
        <taxon>Bacillati</taxon>
        <taxon>Bacillota</taxon>
        <taxon>Bacilli</taxon>
        <taxon>Lactobacillales</taxon>
        <taxon>Streptococcaceae</taxon>
        <taxon>Streptococcus</taxon>
    </lineage>
</organism>
<comment type="subcellular location">
    <subcellularLocation>
        <location evidence="8">Cell membrane</location>
        <topology evidence="8">Multi-pass membrane protein</topology>
    </subcellularLocation>
</comment>
<dbReference type="InterPro" id="IPR014269">
    <property type="entry name" value="SecY2"/>
</dbReference>
<feature type="transmembrane region" description="Helical" evidence="8">
    <location>
        <begin position="9"/>
        <end position="26"/>
    </location>
</feature>
<dbReference type="HAMAP" id="MF_01466">
    <property type="entry name" value="SecY2"/>
    <property type="match status" value="1"/>
</dbReference>
<feature type="transmembrane region" description="Helical" evidence="8">
    <location>
        <begin position="157"/>
        <end position="175"/>
    </location>
</feature>
<dbReference type="NCBIfam" id="TIGR02920">
    <property type="entry name" value="acc_sec_Y2"/>
    <property type="match status" value="1"/>
</dbReference>
<protein>
    <recommendedName>
        <fullName evidence="8 9">Accessory Sec system protein translocase subunit SecY2</fullName>
    </recommendedName>
</protein>
<evidence type="ECO:0000256" key="1">
    <source>
        <dbReference type="ARBA" id="ARBA00022448"/>
    </source>
</evidence>
<comment type="similarity">
    <text evidence="8">Belongs to the SecY/SEC61-alpha family. SecY2 subfamily.</text>
</comment>
<accession>A0ABS5B297</accession>
<feature type="transmembrane region" description="Helical" evidence="8">
    <location>
        <begin position="287"/>
        <end position="307"/>
    </location>
</feature>